<sequence length="303" mass="32284">MSNASTSPTDITVNVDGLWFLQALLGIERLAPELRAHPYGQPRCLDWLSTHPGLDVLVGQGICDEAAVVRDDVAARMKVLADPDVEVVVLVSRGPMNWAPTVVLEDPSTWRAIPDEQLRIVMARCGGRWVAAVRAGGHITIDDCCAADEDTLARTVTEALDSVHQVAPARISAVNVPLDEMVAAVTAHDQGPTAARKQAPLRAVGLRGAALVELEQALAEPVAEAVVYARAYVDASTVNSASVLNLRDTTAGRVALYRLNPAPGSRQEWMVIGPAGPAQIRHGVATVLASVAIRSWATHERMV</sequence>
<evidence type="ECO:0000256" key="4">
    <source>
        <dbReference type="ARBA" id="ARBA00023186"/>
    </source>
</evidence>
<evidence type="ECO:0000313" key="5">
    <source>
        <dbReference type="EMBL" id="KQH79987.1"/>
    </source>
</evidence>
<comment type="caution">
    <text evidence="5">The sequence shown here is derived from an EMBL/GenBank/DDBJ whole genome shotgun (WGS) entry which is preliminary data.</text>
</comment>
<keyword evidence="4" id="KW-0143">Chaperone</keyword>
<organism evidence="5 6">
    <name type="scientific">Mycobacterium gordonae</name>
    <dbReference type="NCBI Taxonomy" id="1778"/>
    <lineage>
        <taxon>Bacteria</taxon>
        <taxon>Bacillati</taxon>
        <taxon>Actinomycetota</taxon>
        <taxon>Actinomycetes</taxon>
        <taxon>Mycobacteriales</taxon>
        <taxon>Mycobacteriaceae</taxon>
        <taxon>Mycobacterium</taxon>
    </lineage>
</organism>
<dbReference type="Pfam" id="PF14011">
    <property type="entry name" value="ESX-1_EspG"/>
    <property type="match status" value="1"/>
</dbReference>
<dbReference type="RefSeq" id="WP_055577127.1">
    <property type="nucleotide sequence ID" value="NZ_LKTM01000053.1"/>
</dbReference>
<evidence type="ECO:0000256" key="2">
    <source>
        <dbReference type="ARBA" id="ARBA00006411"/>
    </source>
</evidence>
<dbReference type="EMBL" id="LKTM01000053">
    <property type="protein sequence ID" value="KQH79987.1"/>
    <property type="molecule type" value="Genomic_DNA"/>
</dbReference>
<dbReference type="InterPro" id="IPR025734">
    <property type="entry name" value="EspG"/>
</dbReference>
<gene>
    <name evidence="5" type="ORF">AO501_21495</name>
</gene>
<proteinExistence type="inferred from homology"/>
<evidence type="ECO:0000313" key="6">
    <source>
        <dbReference type="Proteomes" id="UP000051677"/>
    </source>
</evidence>
<dbReference type="OrthoDB" id="4525561at2"/>
<dbReference type="AlphaFoldDB" id="A0A0Q2RXP0"/>
<evidence type="ECO:0000256" key="1">
    <source>
        <dbReference type="ARBA" id="ARBA00004496"/>
    </source>
</evidence>
<dbReference type="Proteomes" id="UP000051677">
    <property type="component" value="Unassembled WGS sequence"/>
</dbReference>
<name>A0A0Q2RXP0_MYCGO</name>
<comment type="similarity">
    <text evidence="2">Belongs to the EspG family.</text>
</comment>
<evidence type="ECO:0000256" key="3">
    <source>
        <dbReference type="ARBA" id="ARBA00022490"/>
    </source>
</evidence>
<dbReference type="GO" id="GO:0005737">
    <property type="term" value="C:cytoplasm"/>
    <property type="evidence" value="ECO:0007669"/>
    <property type="project" value="UniProtKB-SubCell"/>
</dbReference>
<dbReference type="STRING" id="1778.A9W97_14550"/>
<reference evidence="5 6" key="1">
    <citation type="submission" date="2015-10" db="EMBL/GenBank/DDBJ databases">
        <title>Mycobacterium gordonae draft genome assembly.</title>
        <authorList>
            <person name="Ustinova V."/>
            <person name="Smirnova T."/>
            <person name="Blagodatskikh K."/>
            <person name="Varlamov D."/>
            <person name="Larionova E."/>
            <person name="Chernousova L."/>
        </authorList>
    </citation>
    <scope>NUCLEOTIDE SEQUENCE [LARGE SCALE GENOMIC DNA]</scope>
    <source>
        <strain evidence="5 6">CTRI 14-8773</strain>
    </source>
</reference>
<keyword evidence="3" id="KW-0963">Cytoplasm</keyword>
<comment type="subcellular location">
    <subcellularLocation>
        <location evidence="1">Cytoplasm</location>
    </subcellularLocation>
</comment>
<protein>
    <recommendedName>
        <fullName evidence="7">ESX secretion-associated protein EspG</fullName>
    </recommendedName>
</protein>
<evidence type="ECO:0008006" key="7">
    <source>
        <dbReference type="Google" id="ProtNLM"/>
    </source>
</evidence>
<accession>A0A0Q2RXP0</accession>